<evidence type="ECO:0000256" key="1">
    <source>
        <dbReference type="SAM" id="MobiDB-lite"/>
    </source>
</evidence>
<evidence type="ECO:0000313" key="3">
    <source>
        <dbReference type="Proteomes" id="UP000814176"/>
    </source>
</evidence>
<keyword evidence="3" id="KW-1185">Reference proteome</keyword>
<organism evidence="2 3">
    <name type="scientific">Rhodofomes roseus</name>
    <dbReference type="NCBI Taxonomy" id="34475"/>
    <lineage>
        <taxon>Eukaryota</taxon>
        <taxon>Fungi</taxon>
        <taxon>Dikarya</taxon>
        <taxon>Basidiomycota</taxon>
        <taxon>Agaricomycotina</taxon>
        <taxon>Agaricomycetes</taxon>
        <taxon>Polyporales</taxon>
        <taxon>Rhodofomes</taxon>
    </lineage>
</organism>
<name>A0ABQ8K1C2_9APHY</name>
<dbReference type="RefSeq" id="XP_047773754.1">
    <property type="nucleotide sequence ID" value="XM_047918102.1"/>
</dbReference>
<gene>
    <name evidence="2" type="ORF">C8Q71DRAFT_366397</name>
</gene>
<feature type="compositionally biased region" description="Basic residues" evidence="1">
    <location>
        <begin position="51"/>
        <end position="63"/>
    </location>
</feature>
<feature type="compositionally biased region" description="Low complexity" evidence="1">
    <location>
        <begin position="18"/>
        <end position="40"/>
    </location>
</feature>
<dbReference type="GeneID" id="71998834"/>
<proteinExistence type="predicted"/>
<reference evidence="2 3" key="1">
    <citation type="journal article" date="2021" name="Environ. Microbiol.">
        <title>Gene family expansions and transcriptome signatures uncover fungal adaptations to wood decay.</title>
        <authorList>
            <person name="Hage H."/>
            <person name="Miyauchi S."/>
            <person name="Viragh M."/>
            <person name="Drula E."/>
            <person name="Min B."/>
            <person name="Chaduli D."/>
            <person name="Navarro D."/>
            <person name="Favel A."/>
            <person name="Norest M."/>
            <person name="Lesage-Meessen L."/>
            <person name="Balint B."/>
            <person name="Merenyi Z."/>
            <person name="de Eugenio L."/>
            <person name="Morin E."/>
            <person name="Martinez A.T."/>
            <person name="Baldrian P."/>
            <person name="Stursova M."/>
            <person name="Martinez M.J."/>
            <person name="Novotny C."/>
            <person name="Magnuson J.K."/>
            <person name="Spatafora J.W."/>
            <person name="Maurice S."/>
            <person name="Pangilinan J."/>
            <person name="Andreopoulos W."/>
            <person name="LaButti K."/>
            <person name="Hundley H."/>
            <person name="Na H."/>
            <person name="Kuo A."/>
            <person name="Barry K."/>
            <person name="Lipzen A."/>
            <person name="Henrissat B."/>
            <person name="Riley R."/>
            <person name="Ahrendt S."/>
            <person name="Nagy L.G."/>
            <person name="Grigoriev I.V."/>
            <person name="Martin F."/>
            <person name="Rosso M.N."/>
        </authorList>
    </citation>
    <scope>NUCLEOTIDE SEQUENCE [LARGE SCALE GENOMIC DNA]</scope>
    <source>
        <strain evidence="2 3">CIRM-BRFM 1785</strain>
    </source>
</reference>
<feature type="compositionally biased region" description="Low complexity" evidence="1">
    <location>
        <begin position="64"/>
        <end position="77"/>
    </location>
</feature>
<dbReference type="EMBL" id="JADCUA010000031">
    <property type="protein sequence ID" value="KAH9830450.1"/>
    <property type="molecule type" value="Genomic_DNA"/>
</dbReference>
<protein>
    <submittedName>
        <fullName evidence="2">Uncharacterized protein</fullName>
    </submittedName>
</protein>
<feature type="region of interest" description="Disordered" evidence="1">
    <location>
        <begin position="17"/>
        <end position="77"/>
    </location>
</feature>
<comment type="caution">
    <text evidence="2">The sequence shown here is derived from an EMBL/GenBank/DDBJ whole genome shotgun (WGS) entry which is preliminary data.</text>
</comment>
<accession>A0ABQ8K1C2</accession>
<evidence type="ECO:0000313" key="2">
    <source>
        <dbReference type="EMBL" id="KAH9830450.1"/>
    </source>
</evidence>
<sequence>MSSARTIQSRPLSLPVISLPMSPASASPTASSSLSPTSTAFSHRASDSSLLKKKSSLHSHHSHAPSISAASTSSGSTSKSFGTSLLEAYGEWKEADDALQRLYIEECNRDECKAELADARELVNRLKAEQDALRSPGKRRIQRKPSRLASFLQNKSTPHLPFQDVPAPDSSMADLVEASVRESELERVYCQRTAQVEATKGQIARLDERYDQLRRMLNDGPLPSWRFTEGCEQAILRAEKTVTAREVSYEDSVATTEVLKRARLAVQSAHHHYTEAMNLLDTVCSPSRSGIMAALSDEQSKAQTYREAADWSQKAHVCLKACMMVLEPHMELLDSEQIAAAEQLKEVGLLQGVRLYELMYGGKALALGITQEVGVMVKKLDAIYRLLTNFAVAVQNFTENCQSVQEAVRHSRDVARRELVALWMNDSSKNHGATAGRYRNGTV</sequence>
<dbReference type="Proteomes" id="UP000814176">
    <property type="component" value="Unassembled WGS sequence"/>
</dbReference>